<dbReference type="SUPFAM" id="SSF51735">
    <property type="entry name" value="NAD(P)-binding Rossmann-fold domains"/>
    <property type="match status" value="1"/>
</dbReference>
<keyword evidence="1" id="KW-0812">Transmembrane</keyword>
<evidence type="ECO:0000256" key="1">
    <source>
        <dbReference type="SAM" id="Phobius"/>
    </source>
</evidence>
<reference evidence="2" key="1">
    <citation type="submission" date="2021-01" db="EMBL/GenBank/DDBJ databases">
        <authorList>
            <person name="Corre E."/>
            <person name="Pelletier E."/>
            <person name="Niang G."/>
            <person name="Scheremetjew M."/>
            <person name="Finn R."/>
            <person name="Kale V."/>
            <person name="Holt S."/>
            <person name="Cochrane G."/>
            <person name="Meng A."/>
            <person name="Brown T."/>
            <person name="Cohen L."/>
        </authorList>
    </citation>
    <scope>NUCLEOTIDE SEQUENCE</scope>
    <source>
        <strain evidence="2">10249 10 AB</strain>
    </source>
</reference>
<dbReference type="PANTHER" id="PTHR43313">
    <property type="entry name" value="SHORT-CHAIN DEHYDROGENASE/REDUCTASE FAMILY 9C"/>
    <property type="match status" value="1"/>
</dbReference>
<name>A0A7S4ATN8_9STRA</name>
<dbReference type="Gene3D" id="3.40.50.720">
    <property type="entry name" value="NAD(P)-binding Rossmann-like Domain"/>
    <property type="match status" value="1"/>
</dbReference>
<dbReference type="InterPro" id="IPR036291">
    <property type="entry name" value="NAD(P)-bd_dom_sf"/>
</dbReference>
<dbReference type="PANTHER" id="PTHR43313:SF1">
    <property type="entry name" value="3BETA-HYDROXYSTEROID DEHYDROGENASE DHS-16"/>
    <property type="match status" value="1"/>
</dbReference>
<organism evidence="2">
    <name type="scientific">Pseudo-nitzschia australis</name>
    <dbReference type="NCBI Taxonomy" id="44445"/>
    <lineage>
        <taxon>Eukaryota</taxon>
        <taxon>Sar</taxon>
        <taxon>Stramenopiles</taxon>
        <taxon>Ochrophyta</taxon>
        <taxon>Bacillariophyta</taxon>
        <taxon>Bacillariophyceae</taxon>
        <taxon>Bacillariophycidae</taxon>
        <taxon>Bacillariales</taxon>
        <taxon>Bacillariaceae</taxon>
        <taxon>Pseudo-nitzschia</taxon>
    </lineage>
</organism>
<dbReference type="PRINTS" id="PR00081">
    <property type="entry name" value="GDHRDH"/>
</dbReference>
<dbReference type="GO" id="GO:0016491">
    <property type="term" value="F:oxidoreductase activity"/>
    <property type="evidence" value="ECO:0007669"/>
    <property type="project" value="TreeGrafter"/>
</dbReference>
<keyword evidence="1" id="KW-0472">Membrane</keyword>
<accession>A0A7S4ATN8</accession>
<dbReference type="InterPro" id="IPR002347">
    <property type="entry name" value="SDR_fam"/>
</dbReference>
<keyword evidence="1" id="KW-1133">Transmembrane helix</keyword>
<dbReference type="EMBL" id="HBIX01028388">
    <property type="protein sequence ID" value="CAE0726398.1"/>
    <property type="molecule type" value="Transcribed_RNA"/>
</dbReference>
<proteinExistence type="predicted"/>
<sequence length="307" mass="32804">MVNIIDNIISLVFSPIMAVTTAVLVSSLWFATGGDHQYTPEQRGESAVLITGASRGIGKAMALHLSSLGYTVFGSVRSQSSFDELAGAAKGKIIPLKFDVTEDEDIGVAVTNIEQICKERGLEFVGIINNAGINPEGDRIAKALVEKDAKPLDNILADTATVTRVMNTNVIGCFRVTRAFLPILTKEKGRVILVGSYFGTLAGAIDLPHLAYESSKHALEGLADGLRRGLKKEGIRVSLIKPGNIDTDMNPLGDKISPSVVSLDVLAALEANKPKARYYPGAVKGIPTRLLCAVFGLFPSWITDKLL</sequence>
<evidence type="ECO:0000313" key="2">
    <source>
        <dbReference type="EMBL" id="CAE0726398.1"/>
    </source>
</evidence>
<dbReference type="Pfam" id="PF00106">
    <property type="entry name" value="adh_short"/>
    <property type="match status" value="1"/>
</dbReference>
<feature type="transmembrane region" description="Helical" evidence="1">
    <location>
        <begin position="12"/>
        <end position="31"/>
    </location>
</feature>
<gene>
    <name evidence="2" type="ORF">PAUS00366_LOCUS19155</name>
</gene>
<protein>
    <submittedName>
        <fullName evidence="2">Uncharacterized protein</fullName>
    </submittedName>
</protein>
<dbReference type="GO" id="GO:0008202">
    <property type="term" value="P:steroid metabolic process"/>
    <property type="evidence" value="ECO:0007669"/>
    <property type="project" value="TreeGrafter"/>
</dbReference>
<dbReference type="AlphaFoldDB" id="A0A7S4ATN8"/>